<protein>
    <submittedName>
        <fullName evidence="2">Uncharacterized protein</fullName>
    </submittedName>
</protein>
<feature type="region of interest" description="Disordered" evidence="1">
    <location>
        <begin position="420"/>
        <end position="487"/>
    </location>
</feature>
<organism evidence="2 3">
    <name type="scientific">Cladophialophora chaetospira</name>
    <dbReference type="NCBI Taxonomy" id="386627"/>
    <lineage>
        <taxon>Eukaryota</taxon>
        <taxon>Fungi</taxon>
        <taxon>Dikarya</taxon>
        <taxon>Ascomycota</taxon>
        <taxon>Pezizomycotina</taxon>
        <taxon>Eurotiomycetes</taxon>
        <taxon>Chaetothyriomycetidae</taxon>
        <taxon>Chaetothyriales</taxon>
        <taxon>Herpotrichiellaceae</taxon>
        <taxon>Cladophialophora</taxon>
    </lineage>
</organism>
<proteinExistence type="predicted"/>
<evidence type="ECO:0000313" key="3">
    <source>
        <dbReference type="Proteomes" id="UP001172673"/>
    </source>
</evidence>
<feature type="compositionally biased region" description="Pro residues" evidence="1">
    <location>
        <begin position="444"/>
        <end position="474"/>
    </location>
</feature>
<sequence>MCIPQYSKPQMALLSANDPVDRLRAMFPDPERPVWEQFFSERHRQLYEAGSSMQGDGEIFQIFQRANFSCLSKMDGLSKPVDAFLDPHQTISQLCYDRMLPALSLATRLIKATPFFFYTVMFGRIGRDGDGNLIYHRDEKGNWTYDLEEGTDIDSKVQEMFRRMTNIQFFTGPAPDNVDYAFAHASHNFYPAKKFQGPSGRQVATSAVQLHTKWMRFFSRDDYDNVPDHIKDRLLVLLAITLVHELVHVWYAYRKYELARAGNIAKWMALDTEDVKTDAVHPRDPYFFGDEQYGELGLAWERYAFNGDAKLDWSEGSCYSQSNLLMLHPSGLQAESTVSEGSKLAPIIAPVLVQAFLNKDYWAKMKTPSNHRRHVETLELFHKMEKVFVSQIFTRRNRRSPCPPELIVLRTVEQIDQAAKRKWLPPTPPQTPPPPTAQAKMRPRLPPTPTPTPPQTPQMRPWLPPTPPATPPQTLPTEHRKPRTAAPKQIRTDTLMYYDGSGRILEVIHH</sequence>
<reference evidence="2" key="1">
    <citation type="submission" date="2022-10" db="EMBL/GenBank/DDBJ databases">
        <title>Culturing micro-colonial fungi from biological soil crusts in the Mojave desert and describing Neophaeococcomyces mojavensis, and introducing the new genera and species Taxawa tesnikishii.</title>
        <authorList>
            <person name="Kurbessoian T."/>
            <person name="Stajich J.E."/>
        </authorList>
    </citation>
    <scope>NUCLEOTIDE SEQUENCE</scope>
    <source>
        <strain evidence="2">TK_41</strain>
    </source>
</reference>
<keyword evidence="3" id="KW-1185">Reference proteome</keyword>
<gene>
    <name evidence="2" type="ORF">H2200_003410</name>
</gene>
<dbReference type="AlphaFoldDB" id="A0AA38XHA5"/>
<evidence type="ECO:0000313" key="2">
    <source>
        <dbReference type="EMBL" id="KAJ9613468.1"/>
    </source>
</evidence>
<comment type="caution">
    <text evidence="2">The sequence shown here is derived from an EMBL/GenBank/DDBJ whole genome shotgun (WGS) entry which is preliminary data.</text>
</comment>
<accession>A0AA38XHA5</accession>
<feature type="compositionally biased region" description="Pro residues" evidence="1">
    <location>
        <begin position="425"/>
        <end position="436"/>
    </location>
</feature>
<name>A0AA38XHA5_9EURO</name>
<dbReference type="Proteomes" id="UP001172673">
    <property type="component" value="Unassembled WGS sequence"/>
</dbReference>
<evidence type="ECO:0000256" key="1">
    <source>
        <dbReference type="SAM" id="MobiDB-lite"/>
    </source>
</evidence>
<dbReference type="EMBL" id="JAPDRK010000004">
    <property type="protein sequence ID" value="KAJ9613468.1"/>
    <property type="molecule type" value="Genomic_DNA"/>
</dbReference>